<dbReference type="AlphaFoldDB" id="A0A0F9C9L7"/>
<reference evidence="1" key="1">
    <citation type="journal article" date="2015" name="Nature">
        <title>Complex archaea that bridge the gap between prokaryotes and eukaryotes.</title>
        <authorList>
            <person name="Spang A."/>
            <person name="Saw J.H."/>
            <person name="Jorgensen S.L."/>
            <person name="Zaremba-Niedzwiedzka K."/>
            <person name="Martijn J."/>
            <person name="Lind A.E."/>
            <person name="van Eijk R."/>
            <person name="Schleper C."/>
            <person name="Guy L."/>
            <person name="Ettema T.J."/>
        </authorList>
    </citation>
    <scope>NUCLEOTIDE SEQUENCE</scope>
</reference>
<proteinExistence type="predicted"/>
<accession>A0A0F9C9L7</accession>
<sequence length="253" mass="26602">DNMRRIQGAVQELLNVDHIADKTGTEVSAADSGEHRKVLFHAPIAATPTVAENHGDLRIKDVGGKAELAWTDEDENELILTNKGNNLANATYLKATDEAGTGSVDLIKAGKNVADDTNVAIVPDLTRTASNAAPIENTDLANKKYVDDQLAFSAMVSDDADSAALAAGTTYTATSDGFIMVKAAKSGTDTNITVSIAGVDFQIRQAGTATTGRTVYGCFPVASGETILITDGSTVDSFVIRWRSRGPISKLTK</sequence>
<dbReference type="EMBL" id="LAZR01034249">
    <property type="protein sequence ID" value="KKL45829.1"/>
    <property type="molecule type" value="Genomic_DNA"/>
</dbReference>
<gene>
    <name evidence="1" type="ORF">LCGC14_2351720</name>
</gene>
<organism evidence="1">
    <name type="scientific">marine sediment metagenome</name>
    <dbReference type="NCBI Taxonomy" id="412755"/>
    <lineage>
        <taxon>unclassified sequences</taxon>
        <taxon>metagenomes</taxon>
        <taxon>ecological metagenomes</taxon>
    </lineage>
</organism>
<evidence type="ECO:0000313" key="1">
    <source>
        <dbReference type="EMBL" id="KKL45829.1"/>
    </source>
</evidence>
<feature type="non-terminal residue" evidence="1">
    <location>
        <position position="1"/>
    </location>
</feature>
<comment type="caution">
    <text evidence="1">The sequence shown here is derived from an EMBL/GenBank/DDBJ whole genome shotgun (WGS) entry which is preliminary data.</text>
</comment>
<protein>
    <submittedName>
        <fullName evidence="1">Uncharacterized protein</fullName>
    </submittedName>
</protein>
<name>A0A0F9C9L7_9ZZZZ</name>